<dbReference type="KEGG" id="pcw:110200425"/>
<dbReference type="Pfam" id="PF15552">
    <property type="entry name" value="DUF4657"/>
    <property type="match status" value="1"/>
</dbReference>
<evidence type="ECO:0000259" key="2">
    <source>
        <dbReference type="Pfam" id="PF15552"/>
    </source>
</evidence>
<keyword evidence="3" id="KW-1185">Reference proteome</keyword>
<dbReference type="AlphaFoldDB" id="A0A6P5JAQ9"/>
<feature type="region of interest" description="Disordered" evidence="1">
    <location>
        <begin position="358"/>
        <end position="387"/>
    </location>
</feature>
<dbReference type="InParanoid" id="A0A6P5JAQ9"/>
<evidence type="ECO:0000313" key="4">
    <source>
        <dbReference type="RefSeq" id="XP_020831422.1"/>
    </source>
</evidence>
<protein>
    <submittedName>
        <fullName evidence="4">Uncharacterized protein C8orf58 homolog isoform X1</fullName>
    </submittedName>
</protein>
<feature type="domain" description="DUF4657" evidence="2">
    <location>
        <begin position="108"/>
        <end position="387"/>
    </location>
</feature>
<dbReference type="GeneID" id="110200425"/>
<gene>
    <name evidence="4" type="primary">CUNH8orf58</name>
</gene>
<evidence type="ECO:0000313" key="3">
    <source>
        <dbReference type="Proteomes" id="UP000515140"/>
    </source>
</evidence>
<dbReference type="FunCoup" id="A0A6P5JAQ9">
    <property type="interactions" value="12"/>
</dbReference>
<dbReference type="RefSeq" id="XP_020831422.1">
    <property type="nucleotide sequence ID" value="XM_020975763.1"/>
</dbReference>
<dbReference type="PANTHER" id="PTHR37336">
    <property type="entry name" value="SIMILAR TO 9930012K11RIK PROTEIN"/>
    <property type="match status" value="1"/>
</dbReference>
<evidence type="ECO:0000256" key="1">
    <source>
        <dbReference type="SAM" id="MobiDB-lite"/>
    </source>
</evidence>
<proteinExistence type="predicted"/>
<feature type="region of interest" description="Disordered" evidence="1">
    <location>
        <begin position="170"/>
        <end position="207"/>
    </location>
</feature>
<accession>A0A6P5JAQ9</accession>
<reference evidence="4" key="1">
    <citation type="submission" date="2025-08" db="UniProtKB">
        <authorList>
            <consortium name="RefSeq"/>
        </authorList>
    </citation>
    <scope>IDENTIFICATION</scope>
    <source>
        <tissue evidence="4">Spleen</tissue>
    </source>
</reference>
<feature type="compositionally biased region" description="Basic and acidic residues" evidence="1">
    <location>
        <begin position="91"/>
        <end position="105"/>
    </location>
</feature>
<dbReference type="CTD" id="120497151"/>
<organism evidence="3 4">
    <name type="scientific">Phascolarctos cinereus</name>
    <name type="common">Koala</name>
    <dbReference type="NCBI Taxonomy" id="38626"/>
    <lineage>
        <taxon>Eukaryota</taxon>
        <taxon>Metazoa</taxon>
        <taxon>Chordata</taxon>
        <taxon>Craniata</taxon>
        <taxon>Vertebrata</taxon>
        <taxon>Euteleostomi</taxon>
        <taxon>Mammalia</taxon>
        <taxon>Metatheria</taxon>
        <taxon>Diprotodontia</taxon>
        <taxon>Phascolarctidae</taxon>
        <taxon>Phascolarctos</taxon>
    </lineage>
</organism>
<name>A0A6P5JAQ9_PHACI</name>
<feature type="region of interest" description="Disordered" evidence="1">
    <location>
        <begin position="83"/>
        <end position="129"/>
    </location>
</feature>
<dbReference type="Proteomes" id="UP000515140">
    <property type="component" value="Unplaced"/>
</dbReference>
<sequence>MLGRRRVFTLQPLGRQAFVRLSCRPPLTAWDRKHLLQRAPFSPSWQPRPSNQDGGCEEPLGGCVVLGAKSIYLRVHDMPRVASAEPQDDDCMVRGSREQASRDSGVEMGGGESPPTTPPGFDLGSSSLELSGRPKLASVTMEPPADLDRFLASQKLEQVVARSLWPRSSSTTVPKYRKHRKRSEQGPEASPEISGDQSGAAEAEVGSQLSPAESLVVGSESDAWACLPGQGLRYLEHLCLMLERMALLQQFHLQLQEQCQQMPTGQEEKNENSGLVPFHPRSSSMLGLQEFQNPVEKTVEESALPRRAEVHSVSTPNLLEAPAGAAHTIPSYRGHRNTLSHWNKVKALINRIRWKSPHASESSVAQDPPFPQERFRGTPRRSPALPSTEGLYAKFGGKEASSQELLSLLNRPTCQSPFFSVPGTSWVGQHPFNATAFTWAYAVPCHD</sequence>
<dbReference type="PANTHER" id="PTHR37336:SF1">
    <property type="entry name" value="SIMILAR TO 9930012K11RIK PROTEIN"/>
    <property type="match status" value="1"/>
</dbReference>
<dbReference type="InterPro" id="IPR027958">
    <property type="entry name" value="DUF4657"/>
</dbReference>